<name>A0A1M4W217_9BACT</name>
<dbReference type="SUPFAM" id="SSF75005">
    <property type="entry name" value="Arabinanase/levansucrase/invertase"/>
    <property type="match status" value="1"/>
</dbReference>
<feature type="site" description="Important for catalytic activity, responsible for pKa modulation of the active site Glu and correct orientation of both the proton donor and substrate" evidence="7">
    <location>
        <position position="164"/>
    </location>
</feature>
<protein>
    <submittedName>
        <fullName evidence="9">Arabinan endo-1,5-alpha-L-arabinosidase</fullName>
    </submittedName>
</protein>
<evidence type="ECO:0000313" key="10">
    <source>
        <dbReference type="Proteomes" id="UP000184164"/>
    </source>
</evidence>
<dbReference type="PANTHER" id="PTHR43301">
    <property type="entry name" value="ARABINAN ENDO-1,5-ALPHA-L-ARABINOSIDASE"/>
    <property type="match status" value="1"/>
</dbReference>
<dbReference type="GO" id="GO:0031222">
    <property type="term" value="P:arabinan catabolic process"/>
    <property type="evidence" value="ECO:0007669"/>
    <property type="project" value="UniProtKB-UniPathway"/>
</dbReference>
<organism evidence="9 10">
    <name type="scientific">Mariniphaga anaerophila</name>
    <dbReference type="NCBI Taxonomy" id="1484053"/>
    <lineage>
        <taxon>Bacteria</taxon>
        <taxon>Pseudomonadati</taxon>
        <taxon>Bacteroidota</taxon>
        <taxon>Bacteroidia</taxon>
        <taxon>Marinilabiliales</taxon>
        <taxon>Prolixibacteraceae</taxon>
        <taxon>Mariniphaga</taxon>
    </lineage>
</organism>
<dbReference type="InterPro" id="IPR050727">
    <property type="entry name" value="GH43_arabinanases"/>
</dbReference>
<reference evidence="9 10" key="1">
    <citation type="submission" date="2016-11" db="EMBL/GenBank/DDBJ databases">
        <authorList>
            <person name="Jaros S."/>
            <person name="Januszkiewicz K."/>
            <person name="Wedrychowicz H."/>
        </authorList>
    </citation>
    <scope>NUCLEOTIDE SEQUENCE [LARGE SCALE GENOMIC DNA]</scope>
    <source>
        <strain evidence="9 10">DSM 26910</strain>
    </source>
</reference>
<dbReference type="PIRSF" id="PIRSF026534">
    <property type="entry name" value="Endo_alpha-L-arabinosidase"/>
    <property type="match status" value="1"/>
</dbReference>
<evidence type="ECO:0000256" key="1">
    <source>
        <dbReference type="ARBA" id="ARBA00004834"/>
    </source>
</evidence>
<dbReference type="UniPathway" id="UPA00667"/>
<evidence type="ECO:0000256" key="3">
    <source>
        <dbReference type="ARBA" id="ARBA00022801"/>
    </source>
</evidence>
<comment type="similarity">
    <text evidence="2 5">Belongs to the glycosyl hydrolase 43 family.</text>
</comment>
<dbReference type="AlphaFoldDB" id="A0A1M4W217"/>
<dbReference type="CDD" id="cd18616">
    <property type="entry name" value="GH43_ABN-like"/>
    <property type="match status" value="1"/>
</dbReference>
<dbReference type="InterPro" id="IPR006710">
    <property type="entry name" value="Glyco_hydro_43"/>
</dbReference>
<sequence length="340" mass="38160">MKTRLFALALILFTLSLSSCNSDSEKKEKPSNENITTTYKNPVVSSSFPDPTIIKANDGYFYLYATEDIHNTPILQSKNLVDWKLIGTAFTEETRPNWEPNSGIWAPDINYINGQYVLYYSLSVWGGEWTCGIGIATAEQPDGPFTDRGQLFRSNTIGVKNSIDPFYWEENGKKYLTWGSFRGIYCIELADDGLSIRSGAEKIQISGTAIEGSYIYKKGNYYYLFGSAGTCCEGANSTYKTVVARSEKLIGPYVDKTGKSMMENNYEVVIQGNDVFVGTGHNSEIITDDEGNEWIFYHAYFKSNPDKGRVLLMDQIHWINEWPVVTNQSPSSEATAPVFN</sequence>
<dbReference type="InterPro" id="IPR023296">
    <property type="entry name" value="Glyco_hydro_beta-prop_sf"/>
</dbReference>
<comment type="pathway">
    <text evidence="1 5">Glycan metabolism; L-arabinan degradation.</text>
</comment>
<accession>A0A1M4W217</accession>
<keyword evidence="4 5" id="KW-0326">Glycosidase</keyword>
<dbReference type="InterPro" id="IPR016840">
    <property type="entry name" value="Glyco_hydro_43_endo_a_Ara-ase"/>
</dbReference>
<evidence type="ECO:0000256" key="2">
    <source>
        <dbReference type="ARBA" id="ARBA00009865"/>
    </source>
</evidence>
<dbReference type="Gene3D" id="2.115.10.20">
    <property type="entry name" value="Glycosyl hydrolase domain, family 43"/>
    <property type="match status" value="1"/>
</dbReference>
<dbReference type="GO" id="GO:0046558">
    <property type="term" value="F:arabinan endo-1,5-alpha-L-arabinosidase activity"/>
    <property type="evidence" value="ECO:0007669"/>
    <property type="project" value="InterPro"/>
</dbReference>
<feature type="active site" description="Proton acceptor" evidence="6">
    <location>
        <position position="50"/>
    </location>
</feature>
<evidence type="ECO:0000256" key="4">
    <source>
        <dbReference type="ARBA" id="ARBA00023295"/>
    </source>
</evidence>
<keyword evidence="10" id="KW-1185">Reference proteome</keyword>
<dbReference type="STRING" id="1484053.SAMN05444274_102290"/>
<proteinExistence type="inferred from homology"/>
<feature type="active site" description="Proton donor" evidence="6">
    <location>
        <position position="211"/>
    </location>
</feature>
<feature type="site" description="Important for substrate recognition" evidence="7">
    <location>
        <position position="281"/>
    </location>
</feature>
<dbReference type="PROSITE" id="PS51257">
    <property type="entry name" value="PROKAR_LIPOPROTEIN"/>
    <property type="match status" value="1"/>
</dbReference>
<keyword evidence="8" id="KW-0732">Signal</keyword>
<dbReference type="OrthoDB" id="9801455at2"/>
<dbReference type="EMBL" id="FQUM01000002">
    <property type="protein sequence ID" value="SHE75278.1"/>
    <property type="molecule type" value="Genomic_DNA"/>
</dbReference>
<feature type="signal peptide" evidence="8">
    <location>
        <begin position="1"/>
        <end position="22"/>
    </location>
</feature>
<evidence type="ECO:0000256" key="7">
    <source>
        <dbReference type="PIRSR" id="PIRSR026534-3"/>
    </source>
</evidence>
<dbReference type="PANTHER" id="PTHR43301:SF3">
    <property type="entry name" value="ARABINAN ENDO-1,5-ALPHA-L-ARABINOSIDASE A-RELATED"/>
    <property type="match status" value="1"/>
</dbReference>
<dbReference type="Pfam" id="PF04616">
    <property type="entry name" value="Glyco_hydro_43"/>
    <property type="match status" value="1"/>
</dbReference>
<evidence type="ECO:0000256" key="6">
    <source>
        <dbReference type="PIRSR" id="PIRSR026534-1"/>
    </source>
</evidence>
<dbReference type="RefSeq" id="WP_072999394.1">
    <property type="nucleotide sequence ID" value="NZ_FQUM01000002.1"/>
</dbReference>
<gene>
    <name evidence="9" type="ORF">SAMN05444274_102290</name>
</gene>
<feature type="chain" id="PRO_5013177612" evidence="8">
    <location>
        <begin position="23"/>
        <end position="340"/>
    </location>
</feature>
<dbReference type="Proteomes" id="UP000184164">
    <property type="component" value="Unassembled WGS sequence"/>
</dbReference>
<evidence type="ECO:0000256" key="8">
    <source>
        <dbReference type="SAM" id="SignalP"/>
    </source>
</evidence>
<evidence type="ECO:0000313" key="9">
    <source>
        <dbReference type="EMBL" id="SHE75278.1"/>
    </source>
</evidence>
<keyword evidence="3 5" id="KW-0378">Hydrolase</keyword>
<evidence type="ECO:0000256" key="5">
    <source>
        <dbReference type="PIRNR" id="PIRNR026534"/>
    </source>
</evidence>